<dbReference type="PRINTS" id="PR00725">
    <property type="entry name" value="DADACBPTASE1"/>
</dbReference>
<evidence type="ECO:0000256" key="8">
    <source>
        <dbReference type="PIRSR" id="PIRSR618044-2"/>
    </source>
</evidence>
<sequence length="494" mass="52935">MGLYFITLVWLILLVPLSARAAPYAAIVMDARSGEVILAENADTRLHPASLTKMMTLYIAFEAVENGELSLDTEITISRNAASEPPSKLGLREGQRIKLRYLIRAAAVKSANDAATAIGEAVAGSEAAFARRMNRTAKALGMTRSTFRNAHGLTEEGHLSTARDMTILGRHVLYDYPEYYNIFSRRSADAGMKTVNNTNSRFLDAYRGADGIKTGYTRAAGFNLVASAERGSERIITTVFGGRSTVARNAKVAELMDVGFRRAPAQVALRKPGRPPYMGRGSDADVIVVQSVNPQPGTRAKSIRVARAAVTRSLRPVARPVPDVAPLVAGVKDDINAVLEQVQVVAAAPKPPAPPEVVAAAPETVTAAAEPTTIAPEQSVKPVQRPQQVVLAAAELRDTATPAREAEVVTRISTSGGRQWGINVGRYPSRFAAEKVLLKTALSETATLDGALRKVTKGAKGFDANFMGLTRDMAELACRRLQARQVSCFMIGPS</sequence>
<dbReference type="AlphaFoldDB" id="A0A8J7WF01"/>
<dbReference type="RefSeq" id="WP_212537541.1">
    <property type="nucleotide sequence ID" value="NZ_JAGTUU010000006.1"/>
</dbReference>
<keyword evidence="5" id="KW-0573">Peptidoglycan synthesis</keyword>
<evidence type="ECO:0000256" key="9">
    <source>
        <dbReference type="RuleBase" id="RU004016"/>
    </source>
</evidence>
<accession>A0A8J7WF01</accession>
<keyword evidence="4" id="KW-0133">Cell shape</keyword>
<feature type="binding site" evidence="8">
    <location>
        <position position="213"/>
    </location>
    <ligand>
        <name>substrate</name>
    </ligand>
</feature>
<feature type="active site" description="Proton acceptor" evidence="7">
    <location>
        <position position="53"/>
    </location>
</feature>
<evidence type="ECO:0000256" key="5">
    <source>
        <dbReference type="ARBA" id="ARBA00022984"/>
    </source>
</evidence>
<evidence type="ECO:0000256" key="6">
    <source>
        <dbReference type="ARBA" id="ARBA00023316"/>
    </source>
</evidence>
<evidence type="ECO:0000259" key="11">
    <source>
        <dbReference type="Pfam" id="PF00768"/>
    </source>
</evidence>
<comment type="caution">
    <text evidence="12">The sequence shown here is derived from an EMBL/GenBank/DDBJ whole genome shotgun (WGS) entry which is preliminary data.</text>
</comment>
<dbReference type="Proteomes" id="UP000681356">
    <property type="component" value="Unassembled WGS sequence"/>
</dbReference>
<evidence type="ECO:0000256" key="1">
    <source>
        <dbReference type="ARBA" id="ARBA00007164"/>
    </source>
</evidence>
<evidence type="ECO:0000256" key="2">
    <source>
        <dbReference type="ARBA" id="ARBA00022729"/>
    </source>
</evidence>
<keyword evidence="3" id="KW-0378">Hydrolase</keyword>
<dbReference type="GO" id="GO:0008360">
    <property type="term" value="P:regulation of cell shape"/>
    <property type="evidence" value="ECO:0007669"/>
    <property type="project" value="UniProtKB-KW"/>
</dbReference>
<proteinExistence type="inferred from homology"/>
<dbReference type="EMBL" id="JAGTUU010000006">
    <property type="protein sequence ID" value="MBS0125577.1"/>
    <property type="molecule type" value="Genomic_DNA"/>
</dbReference>
<dbReference type="GO" id="GO:0071555">
    <property type="term" value="P:cell wall organization"/>
    <property type="evidence" value="ECO:0007669"/>
    <property type="project" value="UniProtKB-KW"/>
</dbReference>
<dbReference type="GO" id="GO:0009252">
    <property type="term" value="P:peptidoglycan biosynthetic process"/>
    <property type="evidence" value="ECO:0007669"/>
    <property type="project" value="UniProtKB-KW"/>
</dbReference>
<dbReference type="GO" id="GO:0006508">
    <property type="term" value="P:proteolysis"/>
    <property type="evidence" value="ECO:0007669"/>
    <property type="project" value="InterPro"/>
</dbReference>
<dbReference type="GO" id="GO:0009002">
    <property type="term" value="F:serine-type D-Ala-D-Ala carboxypeptidase activity"/>
    <property type="evidence" value="ECO:0007669"/>
    <property type="project" value="InterPro"/>
</dbReference>
<dbReference type="InterPro" id="IPR001967">
    <property type="entry name" value="Peptidase_S11_N"/>
</dbReference>
<evidence type="ECO:0000256" key="7">
    <source>
        <dbReference type="PIRSR" id="PIRSR618044-1"/>
    </source>
</evidence>
<keyword evidence="12" id="KW-0645">Protease</keyword>
<evidence type="ECO:0000256" key="3">
    <source>
        <dbReference type="ARBA" id="ARBA00022801"/>
    </source>
</evidence>
<keyword evidence="13" id="KW-1185">Reference proteome</keyword>
<evidence type="ECO:0000313" key="12">
    <source>
        <dbReference type="EMBL" id="MBS0125577.1"/>
    </source>
</evidence>
<protein>
    <submittedName>
        <fullName evidence="12">D-alanyl-D-alanine carboxypeptidase</fullName>
    </submittedName>
</protein>
<dbReference type="InterPro" id="IPR018044">
    <property type="entry name" value="Peptidase_S11"/>
</dbReference>
<dbReference type="InterPro" id="IPR012338">
    <property type="entry name" value="Beta-lactam/transpept-like"/>
</dbReference>
<feature type="chain" id="PRO_5035245502" evidence="10">
    <location>
        <begin position="22"/>
        <end position="494"/>
    </location>
</feature>
<gene>
    <name evidence="12" type="ORF">KB874_15935</name>
</gene>
<feature type="active site" evidence="7">
    <location>
        <position position="110"/>
    </location>
</feature>
<dbReference type="Gene3D" id="3.40.710.10">
    <property type="entry name" value="DD-peptidase/beta-lactamase superfamily"/>
    <property type="match status" value="1"/>
</dbReference>
<feature type="domain" description="Peptidase S11 D-alanyl-D-alanine carboxypeptidase A N-terminal" evidence="11">
    <location>
        <begin position="24"/>
        <end position="243"/>
    </location>
</feature>
<dbReference type="Pfam" id="PF00768">
    <property type="entry name" value="Peptidase_S11"/>
    <property type="match status" value="1"/>
</dbReference>
<keyword evidence="12" id="KW-0121">Carboxypeptidase</keyword>
<keyword evidence="6" id="KW-0961">Cell wall biogenesis/degradation</keyword>
<dbReference type="SUPFAM" id="SSF56601">
    <property type="entry name" value="beta-lactamase/transpeptidase-like"/>
    <property type="match status" value="1"/>
</dbReference>
<keyword evidence="2 10" id="KW-0732">Signal</keyword>
<feature type="signal peptide" evidence="10">
    <location>
        <begin position="1"/>
        <end position="21"/>
    </location>
</feature>
<comment type="similarity">
    <text evidence="1 9">Belongs to the peptidase S11 family.</text>
</comment>
<evidence type="ECO:0000256" key="4">
    <source>
        <dbReference type="ARBA" id="ARBA00022960"/>
    </source>
</evidence>
<name>A0A8J7WF01_9RHOB</name>
<organism evidence="12 13">
    <name type="scientific">Thetidibacter halocola</name>
    <dbReference type="NCBI Taxonomy" id="2827239"/>
    <lineage>
        <taxon>Bacteria</taxon>
        <taxon>Pseudomonadati</taxon>
        <taxon>Pseudomonadota</taxon>
        <taxon>Alphaproteobacteria</taxon>
        <taxon>Rhodobacterales</taxon>
        <taxon>Roseobacteraceae</taxon>
        <taxon>Thetidibacter</taxon>
    </lineage>
</organism>
<feature type="active site" description="Acyl-ester intermediate" evidence="7">
    <location>
        <position position="50"/>
    </location>
</feature>
<reference evidence="12" key="1">
    <citation type="submission" date="2021-04" db="EMBL/GenBank/DDBJ databases">
        <authorList>
            <person name="Yoon J."/>
        </authorList>
    </citation>
    <scope>NUCLEOTIDE SEQUENCE</scope>
    <source>
        <strain evidence="12">KMU-90</strain>
    </source>
</reference>
<dbReference type="PANTHER" id="PTHR21581">
    <property type="entry name" value="D-ALANYL-D-ALANINE CARBOXYPEPTIDASE"/>
    <property type="match status" value="1"/>
</dbReference>
<evidence type="ECO:0000313" key="13">
    <source>
        <dbReference type="Proteomes" id="UP000681356"/>
    </source>
</evidence>
<evidence type="ECO:0000256" key="10">
    <source>
        <dbReference type="SAM" id="SignalP"/>
    </source>
</evidence>
<dbReference type="PANTHER" id="PTHR21581:SF6">
    <property type="entry name" value="TRAFFICKING PROTEIN PARTICLE COMPLEX SUBUNIT 12"/>
    <property type="match status" value="1"/>
</dbReference>